<gene>
    <name evidence="2" type="ORF">H4687_003314</name>
</gene>
<feature type="region of interest" description="Disordered" evidence="1">
    <location>
        <begin position="1"/>
        <end position="20"/>
    </location>
</feature>
<evidence type="ECO:0000313" key="3">
    <source>
        <dbReference type="Proteomes" id="UP000629287"/>
    </source>
</evidence>
<comment type="caution">
    <text evidence="2">The sequence shown here is derived from an EMBL/GenBank/DDBJ whole genome shotgun (WGS) entry which is preliminary data.</text>
</comment>
<keyword evidence="3" id="KW-1185">Reference proteome</keyword>
<dbReference type="RefSeq" id="WP_159026208.1">
    <property type="nucleotide sequence ID" value="NZ_JADBGF010000001.1"/>
</dbReference>
<evidence type="ECO:0000256" key="1">
    <source>
        <dbReference type="SAM" id="MobiDB-lite"/>
    </source>
</evidence>
<dbReference type="AlphaFoldDB" id="A0A8I0TPU4"/>
<protein>
    <submittedName>
        <fullName evidence="2">Uncharacterized protein</fullName>
    </submittedName>
</protein>
<organism evidence="2 3">
    <name type="scientific">Streptomyces stelliscabiei</name>
    <dbReference type="NCBI Taxonomy" id="146820"/>
    <lineage>
        <taxon>Bacteria</taxon>
        <taxon>Bacillati</taxon>
        <taxon>Actinomycetota</taxon>
        <taxon>Actinomycetes</taxon>
        <taxon>Kitasatosporales</taxon>
        <taxon>Streptomycetaceae</taxon>
        <taxon>Streptomyces</taxon>
    </lineage>
</organism>
<dbReference type="Proteomes" id="UP000629287">
    <property type="component" value="Unassembled WGS sequence"/>
</dbReference>
<proteinExistence type="predicted"/>
<evidence type="ECO:0000313" key="2">
    <source>
        <dbReference type="EMBL" id="MBE1597185.1"/>
    </source>
</evidence>
<sequence length="51" mass="5630">MADRSDPQPPKHDPRTCQPCGIYRHPAQAKQGRALQAHLAANPFPRQAATQ</sequence>
<dbReference type="EMBL" id="JADBGF010000001">
    <property type="protein sequence ID" value="MBE1597185.1"/>
    <property type="molecule type" value="Genomic_DNA"/>
</dbReference>
<accession>A0A8I0TPU4</accession>
<name>A0A8I0TPU4_9ACTN</name>
<reference evidence="2 3" key="1">
    <citation type="submission" date="2020-10" db="EMBL/GenBank/DDBJ databases">
        <title>Sequencing the genomes of 1000 actinobacteria strains.</title>
        <authorList>
            <person name="Klenk H.-P."/>
        </authorList>
    </citation>
    <scope>NUCLEOTIDE SEQUENCE [LARGE SCALE GENOMIC DNA]</scope>
    <source>
        <strain evidence="2 3">DSM 41803</strain>
    </source>
</reference>
<feature type="compositionally biased region" description="Basic and acidic residues" evidence="1">
    <location>
        <begin position="1"/>
        <end position="15"/>
    </location>
</feature>
<dbReference type="GeneID" id="86827887"/>